<proteinExistence type="predicted"/>
<name>A0A6C0FD91_9ZZZZ</name>
<reference evidence="1" key="1">
    <citation type="journal article" date="2020" name="Nature">
        <title>Giant virus diversity and host interactions through global metagenomics.</title>
        <authorList>
            <person name="Schulz F."/>
            <person name="Roux S."/>
            <person name="Paez-Espino D."/>
            <person name="Jungbluth S."/>
            <person name="Walsh D.A."/>
            <person name="Denef V.J."/>
            <person name="McMahon K.D."/>
            <person name="Konstantinidis K.T."/>
            <person name="Eloe-Fadrosh E.A."/>
            <person name="Kyrpides N.C."/>
            <person name="Woyke T."/>
        </authorList>
    </citation>
    <scope>NUCLEOTIDE SEQUENCE</scope>
    <source>
        <strain evidence="1">GVMAG-S-ERX556106-38</strain>
    </source>
</reference>
<evidence type="ECO:0000313" key="1">
    <source>
        <dbReference type="EMBL" id="QHT38529.1"/>
    </source>
</evidence>
<protein>
    <submittedName>
        <fullName evidence="1">Uncharacterized protein</fullName>
    </submittedName>
</protein>
<sequence length="250" mass="28696">MSNFESKVVSFKEEMERANKNNMSLNGGGLDNRPMTMEEMMKMRDAEATNIKYLDPLTLEQKGIPTYQDKSTSQRLNDFNTADMSPGKQKVFYMCIGSQRVDISVTGAYETYPPIYTIGPGFSLSRDTNAFHMPEDFVFEPTKYFPFKDKVTFHLEYGDDKFEVDYGNLGYMFHGGGRSRDSRYDALGVEYSTPLNLVRFYDKSTSGSKMVFQYDEEKRILEFVEGAHKLTQEQCKVFDGVSVEDMTLTK</sequence>
<organism evidence="1">
    <name type="scientific">viral metagenome</name>
    <dbReference type="NCBI Taxonomy" id="1070528"/>
    <lineage>
        <taxon>unclassified sequences</taxon>
        <taxon>metagenomes</taxon>
        <taxon>organismal metagenomes</taxon>
    </lineage>
</organism>
<dbReference type="EMBL" id="MN738832">
    <property type="protein sequence ID" value="QHT38529.1"/>
    <property type="molecule type" value="Genomic_DNA"/>
</dbReference>
<dbReference type="AlphaFoldDB" id="A0A6C0FD91"/>
<accession>A0A6C0FD91</accession>